<dbReference type="InterPro" id="IPR001867">
    <property type="entry name" value="OmpR/PhoB-type_DNA-bd"/>
</dbReference>
<feature type="compositionally biased region" description="Low complexity" evidence="7">
    <location>
        <begin position="155"/>
        <end position="180"/>
    </location>
</feature>
<dbReference type="Proteomes" id="UP000318693">
    <property type="component" value="Unassembled WGS sequence"/>
</dbReference>
<gene>
    <name evidence="10" type="ORF">FJ693_15675</name>
</gene>
<dbReference type="CDD" id="cd17574">
    <property type="entry name" value="REC_OmpR"/>
    <property type="match status" value="1"/>
</dbReference>
<dbReference type="PANTHER" id="PTHR48111">
    <property type="entry name" value="REGULATOR OF RPOS"/>
    <property type="match status" value="1"/>
</dbReference>
<organism evidence="10 11">
    <name type="scientific">Georgenia yuyongxinii</name>
    <dbReference type="NCBI Taxonomy" id="2589797"/>
    <lineage>
        <taxon>Bacteria</taxon>
        <taxon>Bacillati</taxon>
        <taxon>Actinomycetota</taxon>
        <taxon>Actinomycetes</taxon>
        <taxon>Micrococcales</taxon>
        <taxon>Bogoriellaceae</taxon>
        <taxon>Georgenia</taxon>
    </lineage>
</organism>
<dbReference type="Pfam" id="PF00072">
    <property type="entry name" value="Response_reg"/>
    <property type="match status" value="1"/>
</dbReference>
<name>A0A552WMD9_9MICO</name>
<keyword evidence="3 6" id="KW-0238">DNA-binding</keyword>
<comment type="caution">
    <text evidence="10">The sequence shown here is derived from an EMBL/GenBank/DDBJ whole genome shotgun (WGS) entry which is preliminary data.</text>
</comment>
<feature type="domain" description="OmpR/PhoB-type" evidence="9">
    <location>
        <begin position="185"/>
        <end position="291"/>
    </location>
</feature>
<evidence type="ECO:0000256" key="7">
    <source>
        <dbReference type="SAM" id="MobiDB-lite"/>
    </source>
</evidence>
<evidence type="ECO:0000256" key="4">
    <source>
        <dbReference type="ARBA" id="ARBA00023163"/>
    </source>
</evidence>
<evidence type="ECO:0000259" key="9">
    <source>
        <dbReference type="PROSITE" id="PS51755"/>
    </source>
</evidence>
<accession>A0A552WMD9</accession>
<dbReference type="GO" id="GO:0000156">
    <property type="term" value="F:phosphorelay response regulator activity"/>
    <property type="evidence" value="ECO:0007669"/>
    <property type="project" value="TreeGrafter"/>
</dbReference>
<feature type="modified residue" description="4-aspartylphosphate" evidence="5">
    <location>
        <position position="57"/>
    </location>
</feature>
<evidence type="ECO:0000313" key="11">
    <source>
        <dbReference type="Proteomes" id="UP000318693"/>
    </source>
</evidence>
<dbReference type="GO" id="GO:0000976">
    <property type="term" value="F:transcription cis-regulatory region binding"/>
    <property type="evidence" value="ECO:0007669"/>
    <property type="project" value="TreeGrafter"/>
</dbReference>
<dbReference type="RefSeq" id="WP_143419408.1">
    <property type="nucleotide sequence ID" value="NZ_VJXR01000060.1"/>
</dbReference>
<dbReference type="InterPro" id="IPR011006">
    <property type="entry name" value="CheY-like_superfamily"/>
</dbReference>
<dbReference type="SMART" id="SM00862">
    <property type="entry name" value="Trans_reg_C"/>
    <property type="match status" value="1"/>
</dbReference>
<feature type="domain" description="Response regulatory" evidence="8">
    <location>
        <begin position="8"/>
        <end position="121"/>
    </location>
</feature>
<evidence type="ECO:0000259" key="8">
    <source>
        <dbReference type="PROSITE" id="PS50110"/>
    </source>
</evidence>
<protein>
    <submittedName>
        <fullName evidence="10">Response regulator transcription factor</fullName>
    </submittedName>
</protein>
<dbReference type="GO" id="GO:0005829">
    <property type="term" value="C:cytosol"/>
    <property type="evidence" value="ECO:0007669"/>
    <property type="project" value="TreeGrafter"/>
</dbReference>
<dbReference type="AlphaFoldDB" id="A0A552WMD9"/>
<dbReference type="InterPro" id="IPR001789">
    <property type="entry name" value="Sig_transdc_resp-reg_receiver"/>
</dbReference>
<evidence type="ECO:0000256" key="1">
    <source>
        <dbReference type="ARBA" id="ARBA00022553"/>
    </source>
</evidence>
<dbReference type="Gene3D" id="6.10.250.690">
    <property type="match status" value="1"/>
</dbReference>
<dbReference type="Gene3D" id="3.40.50.2300">
    <property type="match status" value="1"/>
</dbReference>
<dbReference type="PROSITE" id="PS51755">
    <property type="entry name" value="OMPR_PHOB"/>
    <property type="match status" value="1"/>
</dbReference>
<feature type="DNA-binding region" description="OmpR/PhoB-type" evidence="6">
    <location>
        <begin position="185"/>
        <end position="291"/>
    </location>
</feature>
<keyword evidence="2" id="KW-0805">Transcription regulation</keyword>
<keyword evidence="1 5" id="KW-0597">Phosphoprotein</keyword>
<dbReference type="Gene3D" id="1.10.10.10">
    <property type="entry name" value="Winged helix-like DNA-binding domain superfamily/Winged helix DNA-binding domain"/>
    <property type="match status" value="1"/>
</dbReference>
<evidence type="ECO:0000256" key="5">
    <source>
        <dbReference type="PROSITE-ProRule" id="PRU00169"/>
    </source>
</evidence>
<proteinExistence type="predicted"/>
<reference evidence="10 11" key="1">
    <citation type="submission" date="2019-07" db="EMBL/GenBank/DDBJ databases">
        <title>Georgenia wutianyii sp. nov. and Georgenia *** sp. nov. isolated from plateau pika (Ochotona curzoniae) in the Qinghai-Tibet plateau of China.</title>
        <authorList>
            <person name="Tian Z."/>
        </authorList>
    </citation>
    <scope>NUCLEOTIDE SEQUENCE [LARGE SCALE GENOMIC DNA]</scope>
    <source>
        <strain evidence="10 11">Z446</strain>
    </source>
</reference>
<dbReference type="Pfam" id="PF00486">
    <property type="entry name" value="Trans_reg_C"/>
    <property type="match status" value="1"/>
</dbReference>
<keyword evidence="11" id="KW-1185">Reference proteome</keyword>
<dbReference type="SUPFAM" id="SSF46894">
    <property type="entry name" value="C-terminal effector domain of the bipartite response regulators"/>
    <property type="match status" value="1"/>
</dbReference>
<dbReference type="SUPFAM" id="SSF52172">
    <property type="entry name" value="CheY-like"/>
    <property type="match status" value="1"/>
</dbReference>
<dbReference type="GO" id="GO:0032993">
    <property type="term" value="C:protein-DNA complex"/>
    <property type="evidence" value="ECO:0007669"/>
    <property type="project" value="TreeGrafter"/>
</dbReference>
<evidence type="ECO:0000256" key="3">
    <source>
        <dbReference type="ARBA" id="ARBA00023125"/>
    </source>
</evidence>
<dbReference type="SMART" id="SM00448">
    <property type="entry name" value="REC"/>
    <property type="match status" value="1"/>
</dbReference>
<dbReference type="GO" id="GO:0006355">
    <property type="term" value="P:regulation of DNA-templated transcription"/>
    <property type="evidence" value="ECO:0007669"/>
    <property type="project" value="InterPro"/>
</dbReference>
<evidence type="ECO:0000256" key="2">
    <source>
        <dbReference type="ARBA" id="ARBA00023015"/>
    </source>
</evidence>
<feature type="region of interest" description="Disordered" evidence="7">
    <location>
        <begin position="139"/>
        <end position="185"/>
    </location>
</feature>
<dbReference type="InterPro" id="IPR039420">
    <property type="entry name" value="WalR-like"/>
</dbReference>
<dbReference type="PANTHER" id="PTHR48111:SF4">
    <property type="entry name" value="DNA-BINDING DUAL TRANSCRIPTIONAL REGULATOR OMPR"/>
    <property type="match status" value="1"/>
</dbReference>
<dbReference type="InterPro" id="IPR016032">
    <property type="entry name" value="Sig_transdc_resp-reg_C-effctor"/>
</dbReference>
<dbReference type="InterPro" id="IPR036388">
    <property type="entry name" value="WH-like_DNA-bd_sf"/>
</dbReference>
<evidence type="ECO:0000313" key="10">
    <source>
        <dbReference type="EMBL" id="TRW43926.1"/>
    </source>
</evidence>
<dbReference type="CDD" id="cd00383">
    <property type="entry name" value="trans_reg_C"/>
    <property type="match status" value="1"/>
</dbReference>
<keyword evidence="4" id="KW-0804">Transcription</keyword>
<dbReference type="PROSITE" id="PS50110">
    <property type="entry name" value="RESPONSE_REGULATORY"/>
    <property type="match status" value="1"/>
</dbReference>
<sequence length="293" mass="31207">MEESEVRAAVVVEDDGDIRDLLISVLTQAGFDVHAASTGTSGVELVREHCPIVTTLDVSLPDIDGFEVARRVRGFSGTYIVMLTARDEEIDTLMGLDAGADDYITKPFRPRELRARIQAMLRRPRQLAAASSLAAASTVSAGPGAVGPAPRRDPVGAPDSAASPAPAGAGVAAPSDGAATADDRDGILSHNGLRLDADARLVDVDGTPVHLTRTEFDLLAALLAAPRRVLPKVELVRNVWPEDYGSGAFVRDADKRAVEVHVANLRRKLGDDAAHPRFIETVRGTGYRLTPRR</sequence>
<dbReference type="EMBL" id="VJXR01000060">
    <property type="protein sequence ID" value="TRW43926.1"/>
    <property type="molecule type" value="Genomic_DNA"/>
</dbReference>
<evidence type="ECO:0000256" key="6">
    <source>
        <dbReference type="PROSITE-ProRule" id="PRU01091"/>
    </source>
</evidence>